<proteinExistence type="predicted"/>
<dbReference type="EC" id="1.15.1.1" evidence="1"/>
<gene>
    <name evidence="1" type="ORF">MNBD_GAMMA16-2042</name>
</gene>
<sequence>MLHSILSVIDKKISLPDVSAHCDIPCKIYDPSTAQIAVLTMIRITDLVEELNAKGSLTIKDQAQLIRLINEKEAHGVKVKEEIRVIWGDYFKQPQFDQVPGVHELVHSIMLQASKAKQSVDRADGVALLGLVNKFTEAFWLTKGVKTFKAASPYPPAETVVYPVLEPTK</sequence>
<dbReference type="GO" id="GO:0004784">
    <property type="term" value="F:superoxide dismutase activity"/>
    <property type="evidence" value="ECO:0007669"/>
    <property type="project" value="UniProtKB-EC"/>
</dbReference>
<protein>
    <submittedName>
        <fullName evidence="1">Nickel-dependent superoxide dismutase</fullName>
        <ecNumber evidence="1">1.15.1.1</ecNumber>
    </submittedName>
</protein>
<dbReference type="AlphaFoldDB" id="A0A3B0Z0L4"/>
<evidence type="ECO:0000313" key="1">
    <source>
        <dbReference type="EMBL" id="VAW85221.1"/>
    </source>
</evidence>
<reference evidence="1" key="1">
    <citation type="submission" date="2018-06" db="EMBL/GenBank/DDBJ databases">
        <authorList>
            <person name="Zhirakovskaya E."/>
        </authorList>
    </citation>
    <scope>NUCLEOTIDE SEQUENCE</scope>
</reference>
<dbReference type="InterPro" id="IPR036502">
    <property type="entry name" value="NiSOD_sf"/>
</dbReference>
<organism evidence="1">
    <name type="scientific">hydrothermal vent metagenome</name>
    <dbReference type="NCBI Taxonomy" id="652676"/>
    <lineage>
        <taxon>unclassified sequences</taxon>
        <taxon>metagenomes</taxon>
        <taxon>ecological metagenomes</taxon>
    </lineage>
</organism>
<keyword evidence="1" id="KW-0560">Oxidoreductase</keyword>
<dbReference type="NCBIfam" id="TIGR02753">
    <property type="entry name" value="sodN"/>
    <property type="match status" value="1"/>
</dbReference>
<accession>A0A3B0Z0L4</accession>
<dbReference type="SUPFAM" id="SSF109770">
    <property type="entry name" value="Nickel-containing superoxide dismutase, NiSOD"/>
    <property type="match status" value="1"/>
</dbReference>
<dbReference type="InterPro" id="IPR014123">
    <property type="entry name" value="Superoxide_dismutase_Ni-type"/>
</dbReference>
<dbReference type="EMBL" id="UOFO01000063">
    <property type="protein sequence ID" value="VAW85221.1"/>
    <property type="molecule type" value="Genomic_DNA"/>
</dbReference>
<dbReference type="GO" id="GO:0016151">
    <property type="term" value="F:nickel cation binding"/>
    <property type="evidence" value="ECO:0007669"/>
    <property type="project" value="InterPro"/>
</dbReference>
<name>A0A3B0Z0L4_9ZZZZ</name>
<dbReference type="Pfam" id="PF09055">
    <property type="entry name" value="Sod_Ni"/>
    <property type="match status" value="1"/>
</dbReference>
<dbReference type="Gene3D" id="1.20.120.400">
    <property type="entry name" value="Nickel-containing superoxide dismutase"/>
    <property type="match status" value="1"/>
</dbReference>